<evidence type="ECO:0000313" key="3">
    <source>
        <dbReference type="Proteomes" id="UP000193411"/>
    </source>
</evidence>
<feature type="compositionally biased region" description="Basic residues" evidence="1">
    <location>
        <begin position="262"/>
        <end position="272"/>
    </location>
</feature>
<feature type="compositionally biased region" description="Basic and acidic residues" evidence="1">
    <location>
        <begin position="218"/>
        <end position="227"/>
    </location>
</feature>
<dbReference type="AlphaFoldDB" id="A0A1Y2H4X3"/>
<feature type="compositionally biased region" description="Pro residues" evidence="1">
    <location>
        <begin position="726"/>
        <end position="736"/>
    </location>
</feature>
<feature type="compositionally biased region" description="Polar residues" evidence="1">
    <location>
        <begin position="244"/>
        <end position="261"/>
    </location>
</feature>
<feature type="region of interest" description="Disordered" evidence="1">
    <location>
        <begin position="693"/>
        <end position="886"/>
    </location>
</feature>
<keyword evidence="3" id="KW-1185">Reference proteome</keyword>
<feature type="compositionally biased region" description="Acidic residues" evidence="1">
    <location>
        <begin position="13"/>
        <end position="22"/>
    </location>
</feature>
<comment type="caution">
    <text evidence="2">The sequence shown here is derived from an EMBL/GenBank/DDBJ whole genome shotgun (WGS) entry which is preliminary data.</text>
</comment>
<evidence type="ECO:0000256" key="1">
    <source>
        <dbReference type="SAM" id="MobiDB-lite"/>
    </source>
</evidence>
<dbReference type="Proteomes" id="UP000193411">
    <property type="component" value="Unassembled WGS sequence"/>
</dbReference>
<feature type="compositionally biased region" description="Low complexity" evidence="1">
    <location>
        <begin position="41"/>
        <end position="58"/>
    </location>
</feature>
<sequence>MSRPRPNPTVYLDSDDDDDDDIQVVSTTPSGARSMPPLPSGPRSATRTRATPTATVSPIPTPTPPAPAPAATNSIRRSTPTLPSAPAATPTAARSSRSRPRTPPTTHRDTTSRRVVMLDDDDEEPRQSERPSLAQRERERQMQLQQQQHRAPVSVPAAFSGPIILDDSQPLEAPPPRLASGQQTRRRSERGKSRSATPPAMDAVVSGPIVLDDSQPLEAREQEPRQRDAKRRSRRSTVEPATFTPGSNNVSQTPDQTSNRPATRRQRGKRRPVNPPIVIDPLFSQDMTTRNETQHLHIFPSSSPTVGPTRRRLQANVPLPDPAFDQVQRDQQLNPQHRPLSPARPQSVQETQPMPPVTPHSHSSTVIPPSSSPTRPPIPEARPITTPASATACSSASKIASNIVRLNRPNPFTSLPPSAFAPCTYCKQRIPAAAQVEHQALCDKRPQPKLKKAPSLPKGQRTLFDMVPGASPKGDGTASDAGGEAKTVTPGSTGGKSRVRLTPGSTGGKPAARCRPKVATVVQSARPSPSSVASSLLASPRAEARAHSLMQCLPMSPSRPIHPSSHAMRVPPPGPLPTPSLSGNSLTTNASELGPARWVSGTQWMDDTDDNLFADLGDGFTQQALAIDSQRFAPPPAMPMPLPAAKSSALPSPPMPAKPVLASVGEDSQGFAFDDEDPAVAAKANVLNALGIQEEKQDPDPMVQLSGSTGSPPTLDLPATSQAHVPAPPMTQPDPLPLRKSSTARRPVIASSDSSSDADENDAPIPMGRLRRGKKRPSEAQGGRLTPPKQPPVPASVTQVQVGEGHASLTGPWVPPPLPTVSHHQNPQSLSTHEHPHNPQPQHHRNQPWLPPLPPPLPPPAAHALPGQSSYQARPLGTPDDPLMQRLRSQFGGGYGHMLHAGASTGAGDMTHQQQQPRTTAEATVGGGSHSQAVAVTGRNGARGRGGRGRGVRAGNAAGARFGSM</sequence>
<feature type="compositionally biased region" description="Basic and acidic residues" evidence="1">
    <location>
        <begin position="125"/>
        <end position="141"/>
    </location>
</feature>
<accession>A0A1Y2H4X3</accession>
<reference evidence="2 3" key="1">
    <citation type="submission" date="2016-07" db="EMBL/GenBank/DDBJ databases">
        <title>Pervasive Adenine N6-methylation of Active Genes in Fungi.</title>
        <authorList>
            <consortium name="DOE Joint Genome Institute"/>
            <person name="Mondo S.J."/>
            <person name="Dannebaum R.O."/>
            <person name="Kuo R.C."/>
            <person name="Labutti K."/>
            <person name="Haridas S."/>
            <person name="Kuo A."/>
            <person name="Salamov A."/>
            <person name="Ahrendt S.R."/>
            <person name="Lipzen A."/>
            <person name="Sullivan W."/>
            <person name="Andreopoulos W.B."/>
            <person name="Clum A."/>
            <person name="Lindquist E."/>
            <person name="Daum C."/>
            <person name="Ramamoorthy G.K."/>
            <person name="Gryganskyi A."/>
            <person name="Culley D."/>
            <person name="Magnuson J.K."/>
            <person name="James T.Y."/>
            <person name="O'Malley M.A."/>
            <person name="Stajich J.E."/>
            <person name="Spatafora J.W."/>
            <person name="Visel A."/>
            <person name="Grigoriev I.V."/>
        </authorList>
    </citation>
    <scope>NUCLEOTIDE SEQUENCE [LARGE SCALE GENOMIC DNA]</scope>
    <source>
        <strain evidence="2 3">PL171</strain>
    </source>
</reference>
<feature type="compositionally biased region" description="Polar residues" evidence="1">
    <location>
        <begin position="822"/>
        <end position="831"/>
    </location>
</feature>
<gene>
    <name evidence="2" type="ORF">BCR44DRAFT_1449312</name>
</gene>
<feature type="compositionally biased region" description="Pro residues" evidence="1">
    <location>
        <begin position="849"/>
        <end position="861"/>
    </location>
</feature>
<feature type="compositionally biased region" description="Low complexity" evidence="1">
    <location>
        <begin position="953"/>
        <end position="965"/>
    </location>
</feature>
<feature type="region of interest" description="Disordered" evidence="1">
    <location>
        <begin position="1"/>
        <end position="283"/>
    </location>
</feature>
<dbReference type="EMBL" id="MCFL01000156">
    <property type="protein sequence ID" value="ORZ29585.1"/>
    <property type="molecule type" value="Genomic_DNA"/>
</dbReference>
<feature type="region of interest" description="Disordered" evidence="1">
    <location>
        <begin position="939"/>
        <end position="965"/>
    </location>
</feature>
<organism evidence="2 3">
    <name type="scientific">Catenaria anguillulae PL171</name>
    <dbReference type="NCBI Taxonomy" id="765915"/>
    <lineage>
        <taxon>Eukaryota</taxon>
        <taxon>Fungi</taxon>
        <taxon>Fungi incertae sedis</taxon>
        <taxon>Blastocladiomycota</taxon>
        <taxon>Blastocladiomycetes</taxon>
        <taxon>Blastocladiales</taxon>
        <taxon>Catenariaceae</taxon>
        <taxon>Catenaria</taxon>
    </lineage>
</organism>
<name>A0A1Y2H4X3_9FUNG</name>
<protein>
    <submittedName>
        <fullName evidence="2">Uncharacterized protein</fullName>
    </submittedName>
</protein>
<evidence type="ECO:0000313" key="2">
    <source>
        <dbReference type="EMBL" id="ORZ29585.1"/>
    </source>
</evidence>
<feature type="compositionally biased region" description="Low complexity" evidence="1">
    <location>
        <begin position="359"/>
        <end position="369"/>
    </location>
</feature>
<feature type="compositionally biased region" description="Pro residues" evidence="1">
    <location>
        <begin position="59"/>
        <end position="68"/>
    </location>
</feature>
<feature type="region of interest" description="Disordered" evidence="1">
    <location>
        <begin position="296"/>
        <end position="377"/>
    </location>
</feature>
<proteinExistence type="predicted"/>
<feature type="compositionally biased region" description="Low complexity" evidence="1">
    <location>
        <begin position="69"/>
        <end position="95"/>
    </location>
</feature>
<feature type="region of interest" description="Disordered" evidence="1">
    <location>
        <begin position="468"/>
        <end position="515"/>
    </location>
</feature>